<dbReference type="EMBL" id="JANCMW010000351">
    <property type="protein sequence ID" value="MDF0753032.1"/>
    <property type="molecule type" value="Genomic_DNA"/>
</dbReference>
<dbReference type="RefSeq" id="WP_275710853.1">
    <property type="nucleotide sequence ID" value="NZ_JANCMW010000351.1"/>
</dbReference>
<proteinExistence type="predicted"/>
<protein>
    <recommendedName>
        <fullName evidence="3">TonB-dependent receptor</fullName>
    </recommendedName>
</protein>
<evidence type="ECO:0000313" key="2">
    <source>
        <dbReference type="Proteomes" id="UP001143391"/>
    </source>
</evidence>
<feature type="non-terminal residue" evidence="1">
    <location>
        <position position="1"/>
    </location>
</feature>
<name>A0ABT5YH59_9GAMM</name>
<keyword evidence="2" id="KW-1185">Reference proteome</keyword>
<accession>A0ABT5YH59</accession>
<evidence type="ECO:0000313" key="1">
    <source>
        <dbReference type="EMBL" id="MDF0753032.1"/>
    </source>
</evidence>
<evidence type="ECO:0008006" key="3">
    <source>
        <dbReference type="Google" id="ProtNLM"/>
    </source>
</evidence>
<comment type="caution">
    <text evidence="1">The sequence shown here is derived from an EMBL/GenBank/DDBJ whole genome shotgun (WGS) entry which is preliminary data.</text>
</comment>
<gene>
    <name evidence="1" type="ORF">NLU14_22655</name>
</gene>
<reference evidence="1" key="1">
    <citation type="submission" date="2022-07" db="EMBL/GenBank/DDBJ databases">
        <title>Marinobacter iranensis a new bacterium isolate from a hipersaline lake in Iran.</title>
        <authorList>
            <person name="Mohammad A.M.A."/>
            <person name="Cristina S.-P."/>
            <person name="Antonio V."/>
        </authorList>
    </citation>
    <scope>NUCLEOTIDE SEQUENCE</scope>
    <source>
        <strain evidence="1">71-i</strain>
    </source>
</reference>
<feature type="non-terminal residue" evidence="1">
    <location>
        <position position="82"/>
    </location>
</feature>
<sequence length="82" mass="9130">DRSEARSEQWAQEIRLNSSFDGPLNFNLGANYLSYETTENYYVFSNLFTIAALSEGPYCDAKGVGCAYIDPNPIDKINGEGH</sequence>
<dbReference type="Proteomes" id="UP001143391">
    <property type="component" value="Unassembled WGS sequence"/>
</dbReference>
<organism evidence="1 2">
    <name type="scientific">Marinobacter iranensis</name>
    <dbReference type="NCBI Taxonomy" id="2962607"/>
    <lineage>
        <taxon>Bacteria</taxon>
        <taxon>Pseudomonadati</taxon>
        <taxon>Pseudomonadota</taxon>
        <taxon>Gammaproteobacteria</taxon>
        <taxon>Pseudomonadales</taxon>
        <taxon>Marinobacteraceae</taxon>
        <taxon>Marinobacter</taxon>
    </lineage>
</organism>